<proteinExistence type="predicted"/>
<sequence>MGVRERGTGTTEKSYFPTIAVDPGRVWIYSVVLSTFIQKVCLDFKPYTQTQGGLGGSANGCCHLYRCYNLDRLLDVIYEERSEWVALDLNSNLIVNI</sequence>
<organism evidence="1 2">
    <name type="scientific">Eumeta variegata</name>
    <name type="common">Bagworm moth</name>
    <name type="synonym">Eumeta japonica</name>
    <dbReference type="NCBI Taxonomy" id="151549"/>
    <lineage>
        <taxon>Eukaryota</taxon>
        <taxon>Metazoa</taxon>
        <taxon>Ecdysozoa</taxon>
        <taxon>Arthropoda</taxon>
        <taxon>Hexapoda</taxon>
        <taxon>Insecta</taxon>
        <taxon>Pterygota</taxon>
        <taxon>Neoptera</taxon>
        <taxon>Endopterygota</taxon>
        <taxon>Lepidoptera</taxon>
        <taxon>Glossata</taxon>
        <taxon>Ditrysia</taxon>
        <taxon>Tineoidea</taxon>
        <taxon>Psychidae</taxon>
        <taxon>Oiketicinae</taxon>
        <taxon>Eumeta</taxon>
    </lineage>
</organism>
<dbReference type="Proteomes" id="UP000299102">
    <property type="component" value="Unassembled WGS sequence"/>
</dbReference>
<dbReference type="AlphaFoldDB" id="A0A4C2AAD3"/>
<dbReference type="EMBL" id="BGZK01002739">
    <property type="protein sequence ID" value="GBP96129.1"/>
    <property type="molecule type" value="Genomic_DNA"/>
</dbReference>
<name>A0A4C2AAD3_EUMVA</name>
<comment type="caution">
    <text evidence="1">The sequence shown here is derived from an EMBL/GenBank/DDBJ whole genome shotgun (WGS) entry which is preliminary data.</text>
</comment>
<evidence type="ECO:0000313" key="2">
    <source>
        <dbReference type="Proteomes" id="UP000299102"/>
    </source>
</evidence>
<accession>A0A4C2AAD3</accession>
<evidence type="ECO:0000313" key="1">
    <source>
        <dbReference type="EMBL" id="GBP96129.1"/>
    </source>
</evidence>
<keyword evidence="2" id="KW-1185">Reference proteome</keyword>
<protein>
    <submittedName>
        <fullName evidence="1">Uncharacterized protein</fullName>
    </submittedName>
</protein>
<gene>
    <name evidence="1" type="ORF">EVAR_99509_1</name>
</gene>
<reference evidence="1 2" key="1">
    <citation type="journal article" date="2019" name="Commun. Biol.">
        <title>The bagworm genome reveals a unique fibroin gene that provides high tensile strength.</title>
        <authorList>
            <person name="Kono N."/>
            <person name="Nakamura H."/>
            <person name="Ohtoshi R."/>
            <person name="Tomita M."/>
            <person name="Numata K."/>
            <person name="Arakawa K."/>
        </authorList>
    </citation>
    <scope>NUCLEOTIDE SEQUENCE [LARGE SCALE GENOMIC DNA]</scope>
</reference>